<accession>A0ABN9HMC8</accession>
<evidence type="ECO:0000313" key="2">
    <source>
        <dbReference type="EMBL" id="CAI9622934.1"/>
    </source>
</evidence>
<name>A0ABN9HMC8_9NEOB</name>
<dbReference type="Proteomes" id="UP001162483">
    <property type="component" value="Unassembled WGS sequence"/>
</dbReference>
<feature type="region of interest" description="Disordered" evidence="1">
    <location>
        <begin position="17"/>
        <end position="51"/>
    </location>
</feature>
<reference evidence="2" key="1">
    <citation type="submission" date="2023-05" db="EMBL/GenBank/DDBJ databases">
        <authorList>
            <person name="Stuckert A."/>
        </authorList>
    </citation>
    <scope>NUCLEOTIDE SEQUENCE</scope>
</reference>
<keyword evidence="3" id="KW-1185">Reference proteome</keyword>
<sequence length="77" mass="8671">MSLFVILKFPAVPSPVRPDARRGWNPEDRCRHPPDYIAGDTAGGTLRGAQDKVSNRGIPEQRRMVSPSEARGYCLWY</sequence>
<organism evidence="2 3">
    <name type="scientific">Staurois parvus</name>
    <dbReference type="NCBI Taxonomy" id="386267"/>
    <lineage>
        <taxon>Eukaryota</taxon>
        <taxon>Metazoa</taxon>
        <taxon>Chordata</taxon>
        <taxon>Craniata</taxon>
        <taxon>Vertebrata</taxon>
        <taxon>Euteleostomi</taxon>
        <taxon>Amphibia</taxon>
        <taxon>Batrachia</taxon>
        <taxon>Anura</taxon>
        <taxon>Neobatrachia</taxon>
        <taxon>Ranoidea</taxon>
        <taxon>Ranidae</taxon>
        <taxon>Staurois</taxon>
    </lineage>
</organism>
<dbReference type="EMBL" id="CATNWA010021497">
    <property type="protein sequence ID" value="CAI9622934.1"/>
    <property type="molecule type" value="Genomic_DNA"/>
</dbReference>
<evidence type="ECO:0000313" key="3">
    <source>
        <dbReference type="Proteomes" id="UP001162483"/>
    </source>
</evidence>
<comment type="caution">
    <text evidence="2">The sequence shown here is derived from an EMBL/GenBank/DDBJ whole genome shotgun (WGS) entry which is preliminary data.</text>
</comment>
<protein>
    <submittedName>
        <fullName evidence="2">Uncharacterized protein</fullName>
    </submittedName>
</protein>
<gene>
    <name evidence="2" type="ORF">SPARVUS_LOCUS16364158</name>
</gene>
<proteinExistence type="predicted"/>
<feature type="compositionally biased region" description="Basic and acidic residues" evidence="1">
    <location>
        <begin position="18"/>
        <end position="34"/>
    </location>
</feature>
<evidence type="ECO:0000256" key="1">
    <source>
        <dbReference type="SAM" id="MobiDB-lite"/>
    </source>
</evidence>